<keyword evidence="3" id="KW-1185">Reference proteome</keyword>
<evidence type="ECO:0000313" key="3">
    <source>
        <dbReference type="Proteomes" id="UP000179807"/>
    </source>
</evidence>
<comment type="caution">
    <text evidence="2">The sequence shown here is derived from an EMBL/GenBank/DDBJ whole genome shotgun (WGS) entry which is preliminary data.</text>
</comment>
<reference evidence="2" key="1">
    <citation type="submission" date="2016-10" db="EMBL/GenBank/DDBJ databases">
        <authorList>
            <person name="Benchimol M."/>
            <person name="Almeida L.G."/>
            <person name="Vasconcelos A.T."/>
            <person name="Perreira-Neves A."/>
            <person name="Rosa I.A."/>
            <person name="Tasca T."/>
            <person name="Bogo M.R."/>
            <person name="de Souza W."/>
        </authorList>
    </citation>
    <scope>NUCLEOTIDE SEQUENCE [LARGE SCALE GENOMIC DNA]</scope>
    <source>
        <strain evidence="2">K</strain>
    </source>
</reference>
<dbReference type="AlphaFoldDB" id="A0A1J4L0G4"/>
<protein>
    <recommendedName>
        <fullName evidence="4">BTB domain-containing protein</fullName>
    </recommendedName>
</protein>
<evidence type="ECO:0008006" key="4">
    <source>
        <dbReference type="Google" id="ProtNLM"/>
    </source>
</evidence>
<dbReference type="Proteomes" id="UP000179807">
    <property type="component" value="Unassembled WGS sequence"/>
</dbReference>
<keyword evidence="1" id="KW-0175">Coiled coil</keyword>
<dbReference type="VEuPathDB" id="TrichDB:TRFO_13041"/>
<dbReference type="EMBL" id="MLAK01000089">
    <property type="protein sequence ID" value="OHT16624.1"/>
    <property type="molecule type" value="Genomic_DNA"/>
</dbReference>
<evidence type="ECO:0000256" key="1">
    <source>
        <dbReference type="SAM" id="Coils"/>
    </source>
</evidence>
<evidence type="ECO:0000313" key="2">
    <source>
        <dbReference type="EMBL" id="OHT16624.1"/>
    </source>
</evidence>
<sequence>MSIPSSQVFTLTINGRNEELNCRAFTKLSRRAKEIVTKENQYSFIIDRAIPEDVAAAFIAACRVEQFKVTVDVATDLLYLSNEWMIDTLESFVVKFMKSKNMNTNIELPNSDYLGMLIEQSEDHSASEFLYDQVGKRLNKYFDDERLLDLNVEALFRVVVISDLDYDMDQEKYRNFVFKLLKYNVYSAVPLILQLNLHALTHPQNRNIYETPEIHDQNMTYFLTIAMSALRNKSEKERVRFVKAIQKGIESLQTDLRNQRHKDAHDLHDDHKKRLTHLKTVAAEQKRQLDEIKEYREEQMKRHDEECLNFTKSADELREMMTKQKRDLNARIKAMEQLKNEVKDEIDRNLHGLRNKIAKDLKDAAKEADKRHATINEALKEPFDGLQANVDEAKKLIDDLEAQVNDSVNDAKDKQTVLATKMMRDFMRLDGFVRRTGKRFQLFSDMDVWGVKPEEVKEVETYLGKLERSIDKLCPIRHNVSQ</sequence>
<feature type="coiled-coil region" evidence="1">
    <location>
        <begin position="278"/>
        <end position="410"/>
    </location>
</feature>
<organism evidence="2 3">
    <name type="scientific">Tritrichomonas foetus</name>
    <dbReference type="NCBI Taxonomy" id="1144522"/>
    <lineage>
        <taxon>Eukaryota</taxon>
        <taxon>Metamonada</taxon>
        <taxon>Parabasalia</taxon>
        <taxon>Tritrichomonadida</taxon>
        <taxon>Tritrichomonadidae</taxon>
        <taxon>Tritrichomonas</taxon>
    </lineage>
</organism>
<dbReference type="GeneID" id="94831701"/>
<gene>
    <name evidence="2" type="ORF">TRFO_13041</name>
</gene>
<dbReference type="RefSeq" id="XP_068369760.1">
    <property type="nucleotide sequence ID" value="XM_068496997.1"/>
</dbReference>
<name>A0A1J4L0G4_9EUKA</name>
<proteinExistence type="predicted"/>
<accession>A0A1J4L0G4</accession>